<keyword evidence="2" id="KW-1185">Reference proteome</keyword>
<dbReference type="RefSeq" id="WP_068490963.1">
    <property type="nucleotide sequence ID" value="NZ_LWQT01000044.1"/>
</dbReference>
<name>A0A178MTU7_9PROT</name>
<dbReference type="EMBL" id="LWQT01000044">
    <property type="protein sequence ID" value="OAN52184.1"/>
    <property type="molecule type" value="Genomic_DNA"/>
</dbReference>
<organism evidence="1 2">
    <name type="scientific">Paramagnetospirillum marisnigri</name>
    <dbReference type="NCBI Taxonomy" id="1285242"/>
    <lineage>
        <taxon>Bacteria</taxon>
        <taxon>Pseudomonadati</taxon>
        <taxon>Pseudomonadota</taxon>
        <taxon>Alphaproteobacteria</taxon>
        <taxon>Rhodospirillales</taxon>
        <taxon>Magnetospirillaceae</taxon>
        <taxon>Paramagnetospirillum</taxon>
    </lineage>
</organism>
<comment type="caution">
    <text evidence="1">The sequence shown here is derived from an EMBL/GenBank/DDBJ whole genome shotgun (WGS) entry which is preliminary data.</text>
</comment>
<reference evidence="1 2" key="1">
    <citation type="submission" date="2016-04" db="EMBL/GenBank/DDBJ databases">
        <title>Draft genome sequence of freshwater magnetotactic bacteria Magnetospirillum marisnigri SP-1 and Magnetospirillum moscoviense BB-1.</title>
        <authorList>
            <person name="Koziaeva V."/>
            <person name="Dziuba M.V."/>
            <person name="Ivanov T.M."/>
            <person name="Kuznetsov B."/>
            <person name="Grouzdev D.S."/>
        </authorList>
    </citation>
    <scope>NUCLEOTIDE SEQUENCE [LARGE SCALE GENOMIC DNA]</scope>
    <source>
        <strain evidence="1 2">SP-1</strain>
    </source>
</reference>
<gene>
    <name evidence="1" type="ORF">A6A04_00305</name>
</gene>
<accession>A0A178MTU7</accession>
<evidence type="ECO:0000313" key="1">
    <source>
        <dbReference type="EMBL" id="OAN52184.1"/>
    </source>
</evidence>
<proteinExistence type="predicted"/>
<dbReference type="STRING" id="1285242.A6A04_00305"/>
<dbReference type="OrthoDB" id="9815497at2"/>
<dbReference type="Proteomes" id="UP000078428">
    <property type="component" value="Unassembled WGS sequence"/>
</dbReference>
<dbReference type="Gene3D" id="3.40.630.10">
    <property type="entry name" value="Zn peptidases"/>
    <property type="match status" value="1"/>
</dbReference>
<dbReference type="AlphaFoldDB" id="A0A178MTU7"/>
<sequence length="278" mass="29815">MSHPQSTRVLVRGVGEIASAVACLLRRAGARPAVQASRPPIAIRRRMAFSDAVFDGTARLEEFTARRLDSATRAETVWEAGEIPLLYGDFGQMLAQAPWQVLVDARMNKQQAPESQIGLAPLVIGMGPGCVVGVNVDMAVETSWEALGTIVAQGATMELAGEPRAVLGHARDRFRYAPAAGVLRSAVAIGATVREGEVVAWVGELPVMAAFDGMVRGLTRDGVPVLAGNKIAEIDPRIGQARLDGIDERPRRIAEAVVDIIRRRLDWPSRMEAPLSAV</sequence>
<evidence type="ECO:0000313" key="2">
    <source>
        <dbReference type="Proteomes" id="UP000078428"/>
    </source>
</evidence>
<protein>
    <submittedName>
        <fullName evidence="1">Xanthine dehydrogenase</fullName>
    </submittedName>
</protein>